<accession>A0A075LK73</accession>
<dbReference type="OrthoDB" id="154553at2"/>
<evidence type="ECO:0000256" key="1">
    <source>
        <dbReference type="HAMAP-Rule" id="MF_01548"/>
    </source>
</evidence>
<comment type="similarity">
    <text evidence="1">Belongs to the UPF0354 family.</text>
</comment>
<dbReference type="Pfam" id="PF07285">
    <property type="entry name" value="DUF1444"/>
    <property type="match status" value="1"/>
</dbReference>
<dbReference type="PIRSF" id="PIRSF012562">
    <property type="entry name" value="UCP012562"/>
    <property type="match status" value="1"/>
</dbReference>
<dbReference type="NCBIfam" id="NF010189">
    <property type="entry name" value="PRK13668.1"/>
    <property type="match status" value="1"/>
</dbReference>
<dbReference type="Proteomes" id="UP000027980">
    <property type="component" value="Chromosome"/>
</dbReference>
<dbReference type="HAMAP" id="MF_01548">
    <property type="entry name" value="UPF0354"/>
    <property type="match status" value="1"/>
</dbReference>
<evidence type="ECO:0000256" key="2">
    <source>
        <dbReference type="SAM" id="Coils"/>
    </source>
</evidence>
<evidence type="ECO:0000313" key="3">
    <source>
        <dbReference type="EMBL" id="AIF67135.1"/>
    </source>
</evidence>
<sequence>MKMTALKMKQKLEDRLQDPAWRTSYDRDKSKFRVEWQDTKEGVTLALPNIIAKYETRGEKALDELEQHVKEALRVMHEEQHLEGNEQHVFPVIRATSFPSKTKAGLKMVYSEHTAETRIYYALDLGKSYRLIDEQMMEEQGWTLERLREIAAFNARSLSTEMKEDRVAENSFYFIATQDGYDASRILNESLLEGFRANAKGDVLVAVPHQDVLIIADIENKTGYDILAQVTMKYFAEGRVPITSLPFIYEDKKLEPVFIMARNRPESAKGEEK</sequence>
<name>A0A075LK73_9BACI</name>
<dbReference type="InterPro" id="IPR010838">
    <property type="entry name" value="DUF1444"/>
</dbReference>
<keyword evidence="2" id="KW-0175">Coiled coil</keyword>
<dbReference type="GeneID" id="34220271"/>
<gene>
    <name evidence="3" type="ORF">GZ22_11080</name>
</gene>
<dbReference type="AlphaFoldDB" id="A0A075LK73"/>
<dbReference type="EMBL" id="CP008876">
    <property type="protein sequence ID" value="AIF67135.1"/>
    <property type="molecule type" value="Genomic_DNA"/>
</dbReference>
<proteinExistence type="inferred from homology"/>
<dbReference type="HOGENOM" id="CLU_085634_0_0_9"/>
<reference evidence="3 4" key="1">
    <citation type="submission" date="2014-07" db="EMBL/GenBank/DDBJ databases">
        <title>Complete genome sequence of a moderately halophilic bacterium Terribacillus aidingensis MP602, isolated from Cryptomeria fortunei in Tianmu mountain in China.</title>
        <authorList>
            <person name="Wang Y."/>
            <person name="Lu P."/>
            <person name="Zhang L."/>
        </authorList>
    </citation>
    <scope>NUCLEOTIDE SEQUENCE [LARGE SCALE GENOMIC DNA]</scope>
    <source>
        <strain evidence="3 4">MP602</strain>
    </source>
</reference>
<organism evidence="3 4">
    <name type="scientific">Terribacillus saccharophilus</name>
    <dbReference type="NCBI Taxonomy" id="361277"/>
    <lineage>
        <taxon>Bacteria</taxon>
        <taxon>Bacillati</taxon>
        <taxon>Bacillota</taxon>
        <taxon>Bacilli</taxon>
        <taxon>Bacillales</taxon>
        <taxon>Bacillaceae</taxon>
        <taxon>Terribacillus</taxon>
    </lineage>
</organism>
<protein>
    <recommendedName>
        <fullName evidence="1">UPF0354 protein GZ22_11080</fullName>
    </recommendedName>
</protein>
<dbReference type="KEGG" id="tap:GZ22_11080"/>
<evidence type="ECO:0000313" key="4">
    <source>
        <dbReference type="Proteomes" id="UP000027980"/>
    </source>
</evidence>
<dbReference type="RefSeq" id="WP_038562315.1">
    <property type="nucleotide sequence ID" value="NZ_CP008876.1"/>
</dbReference>
<feature type="coiled-coil region" evidence="2">
    <location>
        <begin position="51"/>
        <end position="82"/>
    </location>
</feature>